<dbReference type="InterPro" id="IPR036812">
    <property type="entry name" value="NAD(P)_OxRdtase_dom_sf"/>
</dbReference>
<accession>A0ABD3NJX2</accession>
<sequence>MPMLMHRSSSLLAAEEAFATVASSNPTGKYSTFDLNPTSEDNDAIVNVAKNFLSSTCPELLEVLDSHYDSKSARDRLVKIGRNVNATLRYSRQVIERKSRGQVSSTNVWNAAEEGTVLDETHRQTVTNASLDRLVRECSALADLLKHPVSVPKVRYGRTGLQMPIVTLGCMRFQQTWNRGGKPVTSMEQVQTECQENLVNILKHALHCGVNHIETALGYGTSEMQIGEALKVLLEEGVCKREDLIIQTKGFITSTMSKSDFKASIVKQIERLGLEYVDLFSVHGVNTEDHVDWLFDHGDKGNLIDAVRELREEGKVRWIGFSTHAPAHTIKRAIETDAFDYINLHYHFEGSYTASGDGDENFEGNLENIRLANKHDMGVFIISPYDKGGRLYAPSNLLRELTLPEMEPIEFGSLWLWYHKEHKEGDPARIDTIVCGAARPSDFDQPVLAALRSVTAGARQDFEVVHRRIQERKETVFGKDWAESWQVGLPNYSHSPQRGSQVGNMVWLYNAINMFGLFDFAKDRYGTLVGNSRNWDKNKSWKENVFANPGFNWMPGCGFDPSADYSEELKDVPEKNLPRVMEAMRFVHDWCTASDAEKVIPLEWQTAYDMRPWTAFPERPH</sequence>
<evidence type="ECO:0000313" key="3">
    <source>
        <dbReference type="Proteomes" id="UP001516023"/>
    </source>
</evidence>
<dbReference type="InterPro" id="IPR053135">
    <property type="entry name" value="AKR2_Oxidoreductase"/>
</dbReference>
<dbReference type="SUPFAM" id="SSF51430">
    <property type="entry name" value="NAD(P)-linked oxidoreductase"/>
    <property type="match status" value="1"/>
</dbReference>
<dbReference type="InterPro" id="IPR023210">
    <property type="entry name" value="NADP_OxRdtase_dom"/>
</dbReference>
<dbReference type="Gene3D" id="3.20.20.100">
    <property type="entry name" value="NADP-dependent oxidoreductase domain"/>
    <property type="match status" value="1"/>
</dbReference>
<keyword evidence="3" id="KW-1185">Reference proteome</keyword>
<reference evidence="2 3" key="1">
    <citation type="journal article" date="2020" name="G3 (Bethesda)">
        <title>Improved Reference Genome for Cyclotella cryptica CCMP332, a Model for Cell Wall Morphogenesis, Salinity Adaptation, and Lipid Production in Diatoms (Bacillariophyta).</title>
        <authorList>
            <person name="Roberts W.R."/>
            <person name="Downey K.M."/>
            <person name="Ruck E.C."/>
            <person name="Traller J.C."/>
            <person name="Alverson A.J."/>
        </authorList>
    </citation>
    <scope>NUCLEOTIDE SEQUENCE [LARGE SCALE GENOMIC DNA]</scope>
    <source>
        <strain evidence="2 3">CCMP332</strain>
    </source>
</reference>
<proteinExistence type="predicted"/>
<dbReference type="AlphaFoldDB" id="A0ABD3NJX2"/>
<dbReference type="PANTHER" id="PTHR43312">
    <property type="entry name" value="D-THREO-ALDOSE 1-DEHYDROGENASE"/>
    <property type="match status" value="1"/>
</dbReference>
<feature type="domain" description="NADP-dependent oxidoreductase" evidence="1">
    <location>
        <begin position="168"/>
        <end position="333"/>
    </location>
</feature>
<protein>
    <recommendedName>
        <fullName evidence="1">NADP-dependent oxidoreductase domain-containing protein</fullName>
    </recommendedName>
</protein>
<organism evidence="2 3">
    <name type="scientific">Cyclotella cryptica</name>
    <dbReference type="NCBI Taxonomy" id="29204"/>
    <lineage>
        <taxon>Eukaryota</taxon>
        <taxon>Sar</taxon>
        <taxon>Stramenopiles</taxon>
        <taxon>Ochrophyta</taxon>
        <taxon>Bacillariophyta</taxon>
        <taxon>Coscinodiscophyceae</taxon>
        <taxon>Thalassiosirophycidae</taxon>
        <taxon>Stephanodiscales</taxon>
        <taxon>Stephanodiscaceae</taxon>
        <taxon>Cyclotella</taxon>
    </lineage>
</organism>
<dbReference type="FunFam" id="3.20.20.100:FF:000070">
    <property type="entry name" value="Aldo/keto reductase"/>
    <property type="match status" value="1"/>
</dbReference>
<dbReference type="EMBL" id="JABMIG020000503">
    <property type="protein sequence ID" value="KAL3776236.1"/>
    <property type="molecule type" value="Genomic_DNA"/>
</dbReference>
<name>A0ABD3NJX2_9STRA</name>
<evidence type="ECO:0000259" key="1">
    <source>
        <dbReference type="Pfam" id="PF00248"/>
    </source>
</evidence>
<gene>
    <name evidence="2" type="ORF">HJC23_011733</name>
</gene>
<dbReference type="Pfam" id="PF00248">
    <property type="entry name" value="Aldo_ket_red"/>
    <property type="match status" value="1"/>
</dbReference>
<comment type="caution">
    <text evidence="2">The sequence shown here is derived from an EMBL/GenBank/DDBJ whole genome shotgun (WGS) entry which is preliminary data.</text>
</comment>
<evidence type="ECO:0000313" key="2">
    <source>
        <dbReference type="EMBL" id="KAL3776236.1"/>
    </source>
</evidence>
<dbReference type="Proteomes" id="UP001516023">
    <property type="component" value="Unassembled WGS sequence"/>
</dbReference>
<dbReference type="PANTHER" id="PTHR43312:SF2">
    <property type="entry name" value="OXIDOREDUCTASE"/>
    <property type="match status" value="1"/>
</dbReference>